<sequence length="103" mass="11968">MNDLDQRERRVRHCLQIIDVAEEAKPLFFVFDELASRADFGQRRSQIVRNGGEHQRAVIDEISELRLQRVECVVLHATLLDPLHARARLADRLLSDEALRRIA</sequence>
<evidence type="ECO:0000313" key="2">
    <source>
        <dbReference type="Proteomes" id="UP001055111"/>
    </source>
</evidence>
<dbReference type="Proteomes" id="UP001055111">
    <property type="component" value="Unassembled WGS sequence"/>
</dbReference>
<comment type="caution">
    <text evidence="1">The sequence shown here is derived from an EMBL/GenBank/DDBJ whole genome shotgun (WGS) entry which is preliminary data.</text>
</comment>
<protein>
    <submittedName>
        <fullName evidence="1">Uncharacterized protein</fullName>
    </submittedName>
</protein>
<dbReference type="EMBL" id="BPUS01000004">
    <property type="protein sequence ID" value="GJH25550.1"/>
    <property type="molecule type" value="Genomic_DNA"/>
</dbReference>
<name>A0AA37IFW5_9BURK</name>
<reference evidence="1" key="1">
    <citation type="submission" date="2022-09" db="EMBL/GenBank/DDBJ databases">
        <title>Isolation and characterization of 3-chlorobenzoate degrading bacteria from soils in Shizuoka.</title>
        <authorList>
            <person name="Ifat A."/>
            <person name="Ogawa N."/>
            <person name="Kimbara K."/>
            <person name="Moriuchi R."/>
            <person name="Dohra H."/>
            <person name="Shintani M."/>
        </authorList>
    </citation>
    <scope>NUCLEOTIDE SEQUENCE</scope>
    <source>
        <strain evidence="1">19CS4-2</strain>
    </source>
</reference>
<accession>A0AA37IFW5</accession>
<proteinExistence type="predicted"/>
<gene>
    <name evidence="1" type="ORF">CBA19CS42_13560</name>
</gene>
<dbReference type="AlphaFoldDB" id="A0AA37IFW5"/>
<evidence type="ECO:0000313" key="1">
    <source>
        <dbReference type="EMBL" id="GJH25550.1"/>
    </source>
</evidence>
<organism evidence="1 2">
    <name type="scientific">Caballeronia novacaledonica</name>
    <dbReference type="NCBI Taxonomy" id="1544861"/>
    <lineage>
        <taxon>Bacteria</taxon>
        <taxon>Pseudomonadati</taxon>
        <taxon>Pseudomonadota</taxon>
        <taxon>Betaproteobacteria</taxon>
        <taxon>Burkholderiales</taxon>
        <taxon>Burkholderiaceae</taxon>
        <taxon>Caballeronia</taxon>
    </lineage>
</organism>